<proteinExistence type="predicted"/>
<accession>A0A239FQW4</accession>
<gene>
    <name evidence="1" type="ORF">SAMN05421642_103422</name>
</gene>
<dbReference type="Proteomes" id="UP000198327">
    <property type="component" value="Unassembled WGS sequence"/>
</dbReference>
<evidence type="ECO:0000313" key="2">
    <source>
        <dbReference type="Proteomes" id="UP000198327"/>
    </source>
</evidence>
<organism evidence="1 2">
    <name type="scientific">Rhodococcoides kyotonense</name>
    <dbReference type="NCBI Taxonomy" id="398843"/>
    <lineage>
        <taxon>Bacteria</taxon>
        <taxon>Bacillati</taxon>
        <taxon>Actinomycetota</taxon>
        <taxon>Actinomycetes</taxon>
        <taxon>Mycobacteriales</taxon>
        <taxon>Nocardiaceae</taxon>
        <taxon>Rhodococcoides</taxon>
    </lineage>
</organism>
<protein>
    <submittedName>
        <fullName evidence="1">Uncharacterized protein</fullName>
    </submittedName>
</protein>
<dbReference type="OrthoDB" id="9928285at2"/>
<dbReference type="RefSeq" id="WP_089244635.1">
    <property type="nucleotide sequence ID" value="NZ_FZOW01000003.1"/>
</dbReference>
<keyword evidence="2" id="KW-1185">Reference proteome</keyword>
<evidence type="ECO:0000313" key="1">
    <source>
        <dbReference type="EMBL" id="SNS59466.1"/>
    </source>
</evidence>
<name>A0A239FQW4_9NOCA</name>
<dbReference type="AlphaFoldDB" id="A0A239FQW4"/>
<dbReference type="EMBL" id="FZOW01000003">
    <property type="protein sequence ID" value="SNS59466.1"/>
    <property type="molecule type" value="Genomic_DNA"/>
</dbReference>
<sequence length="60" mass="6794">MKRHFHYFHPFDTEGTFVGADRCDILPGGVLAFGRDDGYLILAVAAGRWTQVRELDPKDN</sequence>
<reference evidence="2" key="1">
    <citation type="submission" date="2017-06" db="EMBL/GenBank/DDBJ databases">
        <authorList>
            <person name="Varghese N."/>
            <person name="Submissions S."/>
        </authorList>
    </citation>
    <scope>NUCLEOTIDE SEQUENCE [LARGE SCALE GENOMIC DNA]</scope>
    <source>
        <strain evidence="2">JCM 23211</strain>
    </source>
</reference>